<keyword evidence="3" id="KW-1185">Reference proteome</keyword>
<reference evidence="2 3" key="1">
    <citation type="submission" date="2018-10" db="EMBL/GenBank/DDBJ databases">
        <title>Genome sequencing of Arthrobacter oryzae TNB02.</title>
        <authorList>
            <person name="Cho Y.-J."/>
            <person name="Cho A."/>
            <person name="Kim O.-S."/>
        </authorList>
    </citation>
    <scope>NUCLEOTIDE SEQUENCE [LARGE SCALE GENOMIC DNA]</scope>
    <source>
        <strain evidence="2 3">TNB02</strain>
    </source>
</reference>
<organism evidence="2 3">
    <name type="scientific">Arthrobacter oryzae</name>
    <dbReference type="NCBI Taxonomy" id="409290"/>
    <lineage>
        <taxon>Bacteria</taxon>
        <taxon>Bacillati</taxon>
        <taxon>Actinomycetota</taxon>
        <taxon>Actinomycetes</taxon>
        <taxon>Micrococcales</taxon>
        <taxon>Micrococcaceae</taxon>
        <taxon>Arthrobacter</taxon>
    </lineage>
</organism>
<comment type="caution">
    <text evidence="2">The sequence shown here is derived from an EMBL/GenBank/DDBJ whole genome shotgun (WGS) entry which is preliminary data.</text>
</comment>
<sequence length="60" mass="6108">MKLGLMGDPKQIPSIGALQAPLTRAHVADPVTVAPRPEPAPTARNPNGGREEGAGATLGR</sequence>
<dbReference type="AlphaFoldDB" id="A0A3N0C3W5"/>
<dbReference type="RefSeq" id="WP_123254627.1">
    <property type="nucleotide sequence ID" value="NZ_RBED01000074.1"/>
</dbReference>
<evidence type="ECO:0000256" key="1">
    <source>
        <dbReference type="SAM" id="MobiDB-lite"/>
    </source>
</evidence>
<name>A0A3N0C3W5_9MICC</name>
<feature type="region of interest" description="Disordered" evidence="1">
    <location>
        <begin position="30"/>
        <end position="60"/>
    </location>
</feature>
<evidence type="ECO:0000313" key="2">
    <source>
        <dbReference type="EMBL" id="RNL57379.1"/>
    </source>
</evidence>
<evidence type="ECO:0000313" key="3">
    <source>
        <dbReference type="Proteomes" id="UP000273807"/>
    </source>
</evidence>
<proteinExistence type="predicted"/>
<dbReference type="Proteomes" id="UP000273807">
    <property type="component" value="Unassembled WGS sequence"/>
</dbReference>
<protein>
    <submittedName>
        <fullName evidence="2">Uncharacterized protein</fullName>
    </submittedName>
</protein>
<gene>
    <name evidence="2" type="ORF">D7003_06295</name>
</gene>
<dbReference type="EMBL" id="RBED01000074">
    <property type="protein sequence ID" value="RNL57379.1"/>
    <property type="molecule type" value="Genomic_DNA"/>
</dbReference>
<accession>A0A3N0C3W5</accession>